<organism evidence="1 2">
    <name type="scientific">Coregonus suidteri</name>
    <dbReference type="NCBI Taxonomy" id="861788"/>
    <lineage>
        <taxon>Eukaryota</taxon>
        <taxon>Metazoa</taxon>
        <taxon>Chordata</taxon>
        <taxon>Craniata</taxon>
        <taxon>Vertebrata</taxon>
        <taxon>Euteleostomi</taxon>
        <taxon>Actinopterygii</taxon>
        <taxon>Neopterygii</taxon>
        <taxon>Teleostei</taxon>
        <taxon>Protacanthopterygii</taxon>
        <taxon>Salmoniformes</taxon>
        <taxon>Salmonidae</taxon>
        <taxon>Coregoninae</taxon>
        <taxon>Coregonus</taxon>
    </lineage>
</organism>
<sequence>MLVNISELRGEVGDLHLKEDELWRSQVRESPSHPCVLPPVTFHCVSQGQCASLLIYHTHTLVEASCQTTKYLSQSILHTLCSAVPCLCIYSVIKPPQLESYLSVICALTSTQERTHKVKPNLKNVQSTESSLTVIKHLQDLSNTNASVVEYCRQYFLEHFPQS</sequence>
<evidence type="ECO:0000313" key="1">
    <source>
        <dbReference type="EMBL" id="KAK6315006.1"/>
    </source>
</evidence>
<evidence type="ECO:0000313" key="2">
    <source>
        <dbReference type="Proteomes" id="UP001356427"/>
    </source>
</evidence>
<keyword evidence="2" id="KW-1185">Reference proteome</keyword>
<dbReference type="Proteomes" id="UP001356427">
    <property type="component" value="Unassembled WGS sequence"/>
</dbReference>
<accession>A0AAN8QX51</accession>
<dbReference type="AlphaFoldDB" id="A0AAN8QX51"/>
<protein>
    <submittedName>
        <fullName evidence="1">Uncharacterized protein</fullName>
    </submittedName>
</protein>
<name>A0AAN8QX51_9TELE</name>
<gene>
    <name evidence="1" type="ORF">J4Q44_G00145350</name>
</gene>
<reference evidence="1 2" key="1">
    <citation type="submission" date="2021-04" db="EMBL/GenBank/DDBJ databases">
        <authorList>
            <person name="De Guttry C."/>
            <person name="Zahm M."/>
            <person name="Klopp C."/>
            <person name="Cabau C."/>
            <person name="Louis A."/>
            <person name="Berthelot C."/>
            <person name="Parey E."/>
            <person name="Roest Crollius H."/>
            <person name="Montfort J."/>
            <person name="Robinson-Rechavi M."/>
            <person name="Bucao C."/>
            <person name="Bouchez O."/>
            <person name="Gislard M."/>
            <person name="Lluch J."/>
            <person name="Milhes M."/>
            <person name="Lampietro C."/>
            <person name="Lopez Roques C."/>
            <person name="Donnadieu C."/>
            <person name="Braasch I."/>
            <person name="Desvignes T."/>
            <person name="Postlethwait J."/>
            <person name="Bobe J."/>
            <person name="Wedekind C."/>
            <person name="Guiguen Y."/>
        </authorList>
    </citation>
    <scope>NUCLEOTIDE SEQUENCE [LARGE SCALE GENOMIC DNA]</scope>
    <source>
        <strain evidence="1">Cs_M1</strain>
        <tissue evidence="1">Blood</tissue>
    </source>
</reference>
<proteinExistence type="predicted"/>
<dbReference type="EMBL" id="JAGTTL010000012">
    <property type="protein sequence ID" value="KAK6315006.1"/>
    <property type="molecule type" value="Genomic_DNA"/>
</dbReference>
<comment type="caution">
    <text evidence="1">The sequence shown here is derived from an EMBL/GenBank/DDBJ whole genome shotgun (WGS) entry which is preliminary data.</text>
</comment>